<keyword evidence="5" id="KW-0694">RNA-binding</keyword>
<comment type="similarity">
    <text evidence="7">Belongs to the class I-like SAM-binding methyltransferase superfamily. rRNA adenine N(6)-methyltransferase family.</text>
</comment>
<keyword evidence="3 7" id="KW-0808">Transferase</keyword>
<gene>
    <name evidence="8" type="primary">I1RFP7</name>
</gene>
<dbReference type="InterPro" id="IPR001737">
    <property type="entry name" value="KsgA/Erm"/>
</dbReference>
<dbReference type="Gene3D" id="3.40.50.150">
    <property type="entry name" value="Vaccinia Virus protein VP39"/>
    <property type="match status" value="1"/>
</dbReference>
<dbReference type="GO" id="GO:0005759">
    <property type="term" value="C:mitochondrial matrix"/>
    <property type="evidence" value="ECO:0007669"/>
    <property type="project" value="TreeGrafter"/>
</dbReference>
<evidence type="ECO:0000256" key="3">
    <source>
        <dbReference type="ARBA" id="ARBA00022679"/>
    </source>
</evidence>
<evidence type="ECO:0000256" key="5">
    <source>
        <dbReference type="ARBA" id="ARBA00022884"/>
    </source>
</evidence>
<evidence type="ECO:0000256" key="6">
    <source>
        <dbReference type="ARBA" id="ARBA00024915"/>
    </source>
</evidence>
<reference evidence="8" key="1">
    <citation type="submission" date="2019-10" db="EMBL/GenBank/DDBJ databases">
        <authorList>
            <person name="Nor Muhammad N."/>
        </authorList>
    </citation>
    <scope>NUCLEOTIDE SEQUENCE</scope>
</reference>
<dbReference type="EMBL" id="LR726899">
    <property type="protein sequence ID" value="VWO98368.1"/>
    <property type="molecule type" value="Genomic_DNA"/>
</dbReference>
<dbReference type="AlphaFoldDB" id="A0A5K1JZT3"/>
<dbReference type="Gene3D" id="1.10.8.100">
    <property type="entry name" value="Ribosomal RNA adenine dimethylase-like, domain 2"/>
    <property type="match status" value="1"/>
</dbReference>
<keyword evidence="2 7" id="KW-0489">Methyltransferase</keyword>
<dbReference type="PANTHER" id="PTHR11727">
    <property type="entry name" value="DIMETHYLADENOSINE TRANSFERASE"/>
    <property type="match status" value="1"/>
</dbReference>
<dbReference type="EC" id="2.1.1.-" evidence="7"/>
<protein>
    <recommendedName>
        <fullName evidence="7">rRNA adenine N(6)-methyltransferase</fullName>
        <ecNumber evidence="7">2.1.1.-</ecNumber>
    </recommendedName>
</protein>
<dbReference type="InterPro" id="IPR029063">
    <property type="entry name" value="SAM-dependent_MTases_sf"/>
</dbReference>
<dbReference type="GO" id="GO:0006391">
    <property type="term" value="P:transcription initiation at mitochondrial promoter"/>
    <property type="evidence" value="ECO:0007669"/>
    <property type="project" value="TreeGrafter"/>
</dbReference>
<evidence type="ECO:0000313" key="8">
    <source>
        <dbReference type="EMBL" id="VWO98368.1"/>
    </source>
</evidence>
<accession>A0A5K1JZT3</accession>
<dbReference type="GO" id="GO:0034246">
    <property type="term" value="F:mitochondrial transcription factor activity"/>
    <property type="evidence" value="ECO:0007669"/>
    <property type="project" value="TreeGrafter"/>
</dbReference>
<evidence type="ECO:0000256" key="7">
    <source>
        <dbReference type="RuleBase" id="RU362106"/>
    </source>
</evidence>
<dbReference type="SUPFAM" id="SSF53335">
    <property type="entry name" value="S-adenosyl-L-methionine-dependent methyltransferases"/>
    <property type="match status" value="1"/>
</dbReference>
<sequence>MFSLRLRRVCPCPPLRPGARAYSSRPALPPLPPYDQWRKLFPYVNVARRDRVFVHSPQAARAVAQSLFRTTPTTSGKGKVVVEAFPGASRRASSSRPIFISHTGPGALSRALLELPESTVRKLVILEDDPTYLNYLHPLADADPRVTVVPMSGHSWDTYSHLDEHHLLGDLEIAPWESSNLHFVSHLTHNVHGEQLIAQLFRSIPERAWLFQYGRVPMSILMSEWVWSRLTAGAGTARRCKLSVIAEATADLQETFDPELVAPYEDHFFPPVSRGKTSNRKAGQPIYGITAVPYPEQVIQRGTTDQWDYVLRRLFVRKRTPLKDALSSLAPGATTLIKMLSDGSIPREQRVNLSKRVNELNIADWALVNRAFEAWPFKPQDLMINDGFIPED</sequence>
<keyword evidence="7" id="KW-0698">rRNA processing</keyword>
<dbReference type="Pfam" id="PF00398">
    <property type="entry name" value="RrnaAD"/>
    <property type="match status" value="1"/>
</dbReference>
<comment type="subcellular location">
    <subcellularLocation>
        <location evidence="1">Mitochondrion</location>
    </subcellularLocation>
</comment>
<evidence type="ECO:0000256" key="1">
    <source>
        <dbReference type="ARBA" id="ARBA00004173"/>
    </source>
</evidence>
<proteinExistence type="inferred from homology"/>
<dbReference type="GO" id="GO:0000179">
    <property type="term" value="F:rRNA (adenine-N6,N6-)-dimethyltransferase activity"/>
    <property type="evidence" value="ECO:0007669"/>
    <property type="project" value="TreeGrafter"/>
</dbReference>
<name>A0A5K1JZT3_9APHY</name>
<dbReference type="PANTHER" id="PTHR11727:SF17">
    <property type="entry name" value="DIMETHYLADENOSINE TRANSFERASE 1, MITOCHONDRIAL"/>
    <property type="match status" value="1"/>
</dbReference>
<keyword evidence="4 7" id="KW-0949">S-adenosyl-L-methionine</keyword>
<comment type="function">
    <text evidence="6">Mitochondrial transcription factor that confers selective promoter recognition on the core subunit of the yeast mitochondrial RNA polymerase. Interacts with DNA in a non-specific manner.</text>
</comment>
<organism evidence="8">
    <name type="scientific">Ganoderma boninense</name>
    <dbReference type="NCBI Taxonomy" id="34458"/>
    <lineage>
        <taxon>Eukaryota</taxon>
        <taxon>Fungi</taxon>
        <taxon>Dikarya</taxon>
        <taxon>Basidiomycota</taxon>
        <taxon>Agaricomycotina</taxon>
        <taxon>Agaricomycetes</taxon>
        <taxon>Polyporales</taxon>
        <taxon>Polyporaceae</taxon>
        <taxon>Ganoderma</taxon>
    </lineage>
</organism>
<dbReference type="GO" id="GO:0003723">
    <property type="term" value="F:RNA binding"/>
    <property type="evidence" value="ECO:0007669"/>
    <property type="project" value="UniProtKB-KW"/>
</dbReference>
<evidence type="ECO:0000256" key="2">
    <source>
        <dbReference type="ARBA" id="ARBA00022603"/>
    </source>
</evidence>
<evidence type="ECO:0000256" key="4">
    <source>
        <dbReference type="ARBA" id="ARBA00022691"/>
    </source>
</evidence>
<dbReference type="InterPro" id="IPR023165">
    <property type="entry name" value="rRNA_Ade_diMease-like_C"/>
</dbReference>